<dbReference type="RefSeq" id="WP_066961119.1">
    <property type="nucleotide sequence ID" value="NZ_CP023449.1"/>
</dbReference>
<gene>
    <name evidence="1" type="ORF">COO09_13165</name>
</gene>
<proteinExistence type="predicted"/>
<accession>A0A2A4FVL4</accession>
<keyword evidence="2" id="KW-1185">Reference proteome</keyword>
<organism evidence="1 2">
    <name type="scientific">Rhizorhabdus dicambivorans</name>
    <dbReference type="NCBI Taxonomy" id="1850238"/>
    <lineage>
        <taxon>Bacteria</taxon>
        <taxon>Pseudomonadati</taxon>
        <taxon>Pseudomonadota</taxon>
        <taxon>Alphaproteobacteria</taxon>
        <taxon>Sphingomonadales</taxon>
        <taxon>Sphingomonadaceae</taxon>
        <taxon>Rhizorhabdus</taxon>
    </lineage>
</organism>
<reference evidence="1 2" key="1">
    <citation type="submission" date="2017-09" db="EMBL/GenBank/DDBJ databases">
        <title>The Catabolism of 3,6-Dichlorosalicylic acid is Initiated by the Cytochrome P450 Monooxygenase DsmABC in Rhizorhabdus dicambivorans Ndbn-20.</title>
        <authorList>
            <person name="Na L."/>
        </authorList>
    </citation>
    <scope>NUCLEOTIDE SEQUENCE [LARGE SCALE GENOMIC DNA]</scope>
    <source>
        <strain evidence="1 2">Ndbn-20m</strain>
    </source>
</reference>
<protein>
    <submittedName>
        <fullName evidence="1">Uncharacterized protein</fullName>
    </submittedName>
</protein>
<dbReference type="Proteomes" id="UP000218934">
    <property type="component" value="Unassembled WGS sequence"/>
</dbReference>
<comment type="caution">
    <text evidence="1">The sequence shown here is derived from an EMBL/GenBank/DDBJ whole genome shotgun (WGS) entry which is preliminary data.</text>
</comment>
<sequence>MISAIGLGLRAQKGGAAVVAMGVRAGAPKLILSTLLPTHREGDRLSLEPYRVAYETAQAPHPGAVADPATAVAEGRRRQDMLAEAGLRNILHALERAEGTLVRAGLLVNRAGWVTDLLDYSLSWPEHVPVAEALAVREALRSGLSRCGIGTVELDEKSLADRAAQALALSPVEIDAQLKAFGATAGKPWRKEQKLACLAAWLLAVDAPITGSSAS</sequence>
<evidence type="ECO:0000313" key="2">
    <source>
        <dbReference type="Proteomes" id="UP000218934"/>
    </source>
</evidence>
<dbReference type="EMBL" id="NWUF01000012">
    <property type="protein sequence ID" value="PCE41712.1"/>
    <property type="molecule type" value="Genomic_DNA"/>
</dbReference>
<dbReference type="OrthoDB" id="5953728at2"/>
<dbReference type="AlphaFoldDB" id="A0A2A4FVL4"/>
<name>A0A2A4FVL4_9SPHN</name>
<evidence type="ECO:0000313" key="1">
    <source>
        <dbReference type="EMBL" id="PCE41712.1"/>
    </source>
</evidence>